<accession>A0ABT9XH18</accession>
<keyword evidence="6 11" id="KW-0479">Metal-binding</keyword>
<evidence type="ECO:0000313" key="13">
    <source>
        <dbReference type="Proteomes" id="UP001232973"/>
    </source>
</evidence>
<dbReference type="PANTHER" id="PTHR30040">
    <property type="entry name" value="THIAMINE BIOSYNTHESIS LIPOPROTEIN APBE"/>
    <property type="match status" value="1"/>
</dbReference>
<dbReference type="PIRSF" id="PIRSF006268">
    <property type="entry name" value="ApbE"/>
    <property type="match status" value="1"/>
</dbReference>
<comment type="similarity">
    <text evidence="11">Belongs to the ApbE family.</text>
</comment>
<evidence type="ECO:0000256" key="1">
    <source>
        <dbReference type="ARBA" id="ARBA00001946"/>
    </source>
</evidence>
<evidence type="ECO:0000313" key="12">
    <source>
        <dbReference type="EMBL" id="MDQ0189597.1"/>
    </source>
</evidence>
<evidence type="ECO:0000256" key="4">
    <source>
        <dbReference type="ARBA" id="ARBA00022630"/>
    </source>
</evidence>
<evidence type="ECO:0000256" key="5">
    <source>
        <dbReference type="ARBA" id="ARBA00022679"/>
    </source>
</evidence>
<keyword evidence="7 11" id="KW-0274">FAD</keyword>
<dbReference type="EC" id="2.7.1.180" evidence="2 11"/>
<evidence type="ECO:0000256" key="3">
    <source>
        <dbReference type="ARBA" id="ARBA00016337"/>
    </source>
</evidence>
<protein>
    <recommendedName>
        <fullName evidence="3 11">FAD:protein FMN transferase</fullName>
        <ecNumber evidence="2 11">2.7.1.180</ecNumber>
    </recommendedName>
    <alternativeName>
        <fullName evidence="9 11">Flavin transferase</fullName>
    </alternativeName>
</protein>
<dbReference type="RefSeq" id="WP_274454532.1">
    <property type="nucleotide sequence ID" value="NZ_CP067097.1"/>
</dbReference>
<comment type="catalytic activity">
    <reaction evidence="10 11">
        <text>L-threonyl-[protein] + FAD = FMN-L-threonyl-[protein] + AMP + H(+)</text>
        <dbReference type="Rhea" id="RHEA:36847"/>
        <dbReference type="Rhea" id="RHEA-COMP:11060"/>
        <dbReference type="Rhea" id="RHEA-COMP:11061"/>
        <dbReference type="ChEBI" id="CHEBI:15378"/>
        <dbReference type="ChEBI" id="CHEBI:30013"/>
        <dbReference type="ChEBI" id="CHEBI:57692"/>
        <dbReference type="ChEBI" id="CHEBI:74257"/>
        <dbReference type="ChEBI" id="CHEBI:456215"/>
        <dbReference type="EC" id="2.7.1.180"/>
    </reaction>
</comment>
<keyword evidence="8 11" id="KW-0460">Magnesium</keyword>
<name>A0ABT9XH18_9BACL</name>
<evidence type="ECO:0000256" key="9">
    <source>
        <dbReference type="ARBA" id="ARBA00031306"/>
    </source>
</evidence>
<proteinExistence type="inferred from homology"/>
<dbReference type="InterPro" id="IPR024932">
    <property type="entry name" value="ApbE"/>
</dbReference>
<dbReference type="PANTHER" id="PTHR30040:SF2">
    <property type="entry name" value="FAD:PROTEIN FMN TRANSFERASE"/>
    <property type="match status" value="1"/>
</dbReference>
<evidence type="ECO:0000256" key="8">
    <source>
        <dbReference type="ARBA" id="ARBA00022842"/>
    </source>
</evidence>
<keyword evidence="5 11" id="KW-0808">Transferase</keyword>
<evidence type="ECO:0000256" key="6">
    <source>
        <dbReference type="ARBA" id="ARBA00022723"/>
    </source>
</evidence>
<keyword evidence="12" id="KW-0449">Lipoprotein</keyword>
<reference evidence="12 13" key="1">
    <citation type="submission" date="2023-07" db="EMBL/GenBank/DDBJ databases">
        <title>Genomic Encyclopedia of Type Strains, Phase IV (KMG-IV): sequencing the most valuable type-strain genomes for metagenomic binning, comparative biology and taxonomic classification.</title>
        <authorList>
            <person name="Goeker M."/>
        </authorList>
    </citation>
    <scope>NUCLEOTIDE SEQUENCE [LARGE SCALE GENOMIC DNA]</scope>
    <source>
        <strain evidence="12 13">DSM 4006</strain>
    </source>
</reference>
<evidence type="ECO:0000256" key="7">
    <source>
        <dbReference type="ARBA" id="ARBA00022827"/>
    </source>
</evidence>
<dbReference type="InterPro" id="IPR003374">
    <property type="entry name" value="ApbE-like_sf"/>
</dbReference>
<sequence>MGTQVHLSVVGRTQATAEEALMHAFQVIRQVESCCSRFDRTSELAQLCRVVGQPVAVSDILFEAVRFAVEVAALTQGHFDPTVGRAMELAGFNQHYLTAERVNTELGEGEQVSYRDVRVDEEARTVCLTKPMVLDIGAVAKGLGVDLAAQVLRSYAFQGFTIDAGGDLYVAGTNARDEPWRVGIRHPVHREESILTLRLTDAAVCTSGSYERISPVHAGTHHILDPVAHQSPKELVSLTAIGSFAMMADAFSTAGFVLGWEQGRALLASVDLEAVAITNQLAVHMTPGVEGYVWENTIDR</sequence>
<organism evidence="12 13">
    <name type="scientific">Alicyclobacillus cycloheptanicus</name>
    <dbReference type="NCBI Taxonomy" id="1457"/>
    <lineage>
        <taxon>Bacteria</taxon>
        <taxon>Bacillati</taxon>
        <taxon>Bacillota</taxon>
        <taxon>Bacilli</taxon>
        <taxon>Bacillales</taxon>
        <taxon>Alicyclobacillaceae</taxon>
        <taxon>Alicyclobacillus</taxon>
    </lineage>
</organism>
<dbReference type="Pfam" id="PF02424">
    <property type="entry name" value="ApbE"/>
    <property type="match status" value="1"/>
</dbReference>
<comment type="caution">
    <text evidence="12">The sequence shown here is derived from an EMBL/GenBank/DDBJ whole genome shotgun (WGS) entry which is preliminary data.</text>
</comment>
<keyword evidence="13" id="KW-1185">Reference proteome</keyword>
<evidence type="ECO:0000256" key="10">
    <source>
        <dbReference type="ARBA" id="ARBA00048540"/>
    </source>
</evidence>
<evidence type="ECO:0000256" key="2">
    <source>
        <dbReference type="ARBA" id="ARBA00011955"/>
    </source>
</evidence>
<dbReference type="EMBL" id="JAUSTP010000009">
    <property type="protein sequence ID" value="MDQ0189597.1"/>
    <property type="molecule type" value="Genomic_DNA"/>
</dbReference>
<gene>
    <name evidence="12" type="ORF">J2S03_001442</name>
</gene>
<dbReference type="Gene3D" id="3.10.520.10">
    <property type="entry name" value="ApbE-like domains"/>
    <property type="match status" value="1"/>
</dbReference>
<dbReference type="Proteomes" id="UP001232973">
    <property type="component" value="Unassembled WGS sequence"/>
</dbReference>
<evidence type="ECO:0000256" key="11">
    <source>
        <dbReference type="PIRNR" id="PIRNR006268"/>
    </source>
</evidence>
<dbReference type="SUPFAM" id="SSF143631">
    <property type="entry name" value="ApbE-like"/>
    <property type="match status" value="1"/>
</dbReference>
<keyword evidence="4 11" id="KW-0285">Flavoprotein</keyword>
<comment type="cofactor">
    <cofactor evidence="1">
        <name>Mg(2+)</name>
        <dbReference type="ChEBI" id="CHEBI:18420"/>
    </cofactor>
</comment>